<evidence type="ECO:0000256" key="1">
    <source>
        <dbReference type="ARBA" id="ARBA00004138"/>
    </source>
</evidence>
<dbReference type="OrthoDB" id="1904536at2759"/>
<dbReference type="SUPFAM" id="SSF52075">
    <property type="entry name" value="Outer arm dynein light chain 1"/>
    <property type="match status" value="1"/>
</dbReference>
<keyword evidence="7 10" id="KW-0966">Cell projection</keyword>
<evidence type="ECO:0000256" key="11">
    <source>
        <dbReference type="SAM" id="Coils"/>
    </source>
</evidence>
<proteinExistence type="inferred from homology"/>
<dbReference type="Proteomes" id="UP000520463">
    <property type="component" value="Unassembled WGS sequence"/>
</dbReference>
<feature type="compositionally biased region" description="Basic and acidic residues" evidence="12">
    <location>
        <begin position="64"/>
        <end position="74"/>
    </location>
</feature>
<dbReference type="FunFam" id="3.80.10.10:FF:000166">
    <property type="entry name" value="Dynein assembly factor 1, axonemal"/>
    <property type="match status" value="1"/>
</dbReference>
<dbReference type="GO" id="GO:0035082">
    <property type="term" value="P:axoneme assembly"/>
    <property type="evidence" value="ECO:0007669"/>
    <property type="project" value="TreeGrafter"/>
</dbReference>
<evidence type="ECO:0000256" key="8">
    <source>
        <dbReference type="ARBA" id="ARBA00024429"/>
    </source>
</evidence>
<protein>
    <recommendedName>
        <fullName evidence="8 10">Dynein axonemal assembly factor 1</fullName>
    </recommendedName>
</protein>
<dbReference type="PANTHER" id="PTHR45973">
    <property type="entry name" value="PROTEIN PHOSPHATASE 1 REGULATORY SUBUNIT SDS22-RELATED"/>
    <property type="match status" value="1"/>
</dbReference>
<evidence type="ECO:0000256" key="5">
    <source>
        <dbReference type="ARBA" id="ARBA00022737"/>
    </source>
</evidence>
<keyword evidence="5 10" id="KW-0677">Repeat</keyword>
<sequence length="546" mass="62731">VYGRQVELEGPEQESEEKNIEITINQRQCKDSLNECSSADTSQGVQKDVTTQEKTVNCVSRVDQQNEQKSDVDAKSVTSSSNERTADKSGSVRMTKKILLDICKQQKLYWTPHLNDTLYLHYKGFDRLENLEEYTGLKCLWLQCNGLRKIENLEAQTELRSLYLQLNLIEKIENLEPLQKLDSLNISNNYIKTIENLSCLKVLQTLQIAHNKLRTVEDIQHLQECPSISVLDLSHNRLSDPSIITILETMPNLHVLYLMGNEVTKKIANYRKTLTVQLKQLKYLDDRPVFPKDRACAEAWAVGGLEAEKAEREKWETKERKKIQDSIDALAAIRQKAEENKQKCMEERDTSAKFGNGDATDMLEDLPTQKTATDKAMLPERDEHAEIEQLKLESLEKLYLDELPDLEDVDVTEFPPEEEIFTQKQDYHPKIEIISELTNDSESALEENSKSTFENSAEEVPTTIFSNMYKSHKEHEKEHLRPLLESFFTEPANSERDLEVKDKEAAPLKPPIQEVIAEPKDHLLLSPVCHQSDDSSPWEEDGKITM</sequence>
<keyword evidence="14" id="KW-1185">Reference proteome</keyword>
<evidence type="ECO:0000256" key="4">
    <source>
        <dbReference type="ARBA" id="ARBA00022614"/>
    </source>
</evidence>
<dbReference type="InterPro" id="IPR001611">
    <property type="entry name" value="Leu-rich_rpt"/>
</dbReference>
<feature type="non-terminal residue" evidence="13">
    <location>
        <position position="546"/>
    </location>
</feature>
<feature type="coiled-coil region" evidence="11">
    <location>
        <begin position="320"/>
        <end position="347"/>
    </location>
</feature>
<feature type="region of interest" description="Disordered" evidence="12">
    <location>
        <begin position="439"/>
        <end position="458"/>
    </location>
</feature>
<evidence type="ECO:0000256" key="9">
    <source>
        <dbReference type="ARBA" id="ARBA00046066"/>
    </source>
</evidence>
<dbReference type="Gene3D" id="3.80.10.10">
    <property type="entry name" value="Ribonuclease Inhibitor"/>
    <property type="match status" value="2"/>
</dbReference>
<evidence type="ECO:0000313" key="13">
    <source>
        <dbReference type="EMBL" id="NXK97591.1"/>
    </source>
</evidence>
<dbReference type="PROSITE" id="PS51450">
    <property type="entry name" value="LRR"/>
    <property type="match status" value="4"/>
</dbReference>
<keyword evidence="3" id="KW-0597">Phosphoprotein</keyword>
<evidence type="ECO:0000256" key="2">
    <source>
        <dbReference type="ARBA" id="ARBA00006453"/>
    </source>
</evidence>
<dbReference type="InterPro" id="IPR050576">
    <property type="entry name" value="Cilia_flagella_integrity"/>
</dbReference>
<evidence type="ECO:0000313" key="14">
    <source>
        <dbReference type="Proteomes" id="UP000520463"/>
    </source>
</evidence>
<accession>A0A7L0NXE2</accession>
<feature type="region of interest" description="Disordered" evidence="12">
    <location>
        <begin position="1"/>
        <end position="20"/>
    </location>
</feature>
<keyword evidence="11" id="KW-0175">Coiled coil</keyword>
<feature type="region of interest" description="Disordered" evidence="12">
    <location>
        <begin position="527"/>
        <end position="546"/>
    </location>
</feature>
<dbReference type="EMBL" id="VXAU01005767">
    <property type="protein sequence ID" value="NXK97591.1"/>
    <property type="molecule type" value="Genomic_DNA"/>
</dbReference>
<dbReference type="SMART" id="SM00365">
    <property type="entry name" value="LRR_SD22"/>
    <property type="match status" value="4"/>
</dbReference>
<reference evidence="13 14" key="1">
    <citation type="submission" date="2019-09" db="EMBL/GenBank/DDBJ databases">
        <title>Bird 10,000 Genomes (B10K) Project - Family phase.</title>
        <authorList>
            <person name="Zhang G."/>
        </authorList>
    </citation>
    <scope>NUCLEOTIDE SEQUENCE [LARGE SCALE GENOMIC DNA]</scope>
    <source>
        <strain evidence="13">B10K-DU-001-43</strain>
        <tissue evidence="13">Muscle</tissue>
    </source>
</reference>
<evidence type="ECO:0000256" key="6">
    <source>
        <dbReference type="ARBA" id="ARBA00023069"/>
    </source>
</evidence>
<comment type="caution">
    <text evidence="13">The sequence shown here is derived from an EMBL/GenBank/DDBJ whole genome shotgun (WGS) entry which is preliminary data.</text>
</comment>
<feature type="non-terminal residue" evidence="13">
    <location>
        <position position="1"/>
    </location>
</feature>
<dbReference type="AlphaFoldDB" id="A0A7L0NXE2"/>
<organism evidence="13 14">
    <name type="scientific">Formicarius rufipectus</name>
    <dbReference type="NCBI Taxonomy" id="1118560"/>
    <lineage>
        <taxon>Eukaryota</taxon>
        <taxon>Metazoa</taxon>
        <taxon>Chordata</taxon>
        <taxon>Craniata</taxon>
        <taxon>Vertebrata</taxon>
        <taxon>Euteleostomi</taxon>
        <taxon>Archelosauria</taxon>
        <taxon>Archosauria</taxon>
        <taxon>Dinosauria</taxon>
        <taxon>Saurischia</taxon>
        <taxon>Theropoda</taxon>
        <taxon>Coelurosauria</taxon>
        <taxon>Aves</taxon>
        <taxon>Neognathae</taxon>
        <taxon>Neoaves</taxon>
        <taxon>Telluraves</taxon>
        <taxon>Australaves</taxon>
        <taxon>Passeriformes</taxon>
        <taxon>Formicariidae</taxon>
        <taxon>Formicarius</taxon>
    </lineage>
</organism>
<dbReference type="PANTHER" id="PTHR45973:SF19">
    <property type="entry name" value="DYNEIN AXONEMAL ASSEMBLY FACTOR 1"/>
    <property type="match status" value="1"/>
</dbReference>
<evidence type="ECO:0000256" key="10">
    <source>
        <dbReference type="RuleBase" id="RU364076"/>
    </source>
</evidence>
<dbReference type="InterPro" id="IPR032675">
    <property type="entry name" value="LRR_dom_sf"/>
</dbReference>
<dbReference type="FunFam" id="3.80.10.10:FF:000331">
    <property type="entry name" value="Dynein assembly factor 1, axonemal homolog"/>
    <property type="match status" value="1"/>
</dbReference>
<evidence type="ECO:0000256" key="7">
    <source>
        <dbReference type="ARBA" id="ARBA00023273"/>
    </source>
</evidence>
<comment type="similarity">
    <text evidence="2 10">Belongs to the DNAAF1 family.</text>
</comment>
<dbReference type="Pfam" id="PF14580">
    <property type="entry name" value="LRR_9"/>
    <property type="match status" value="1"/>
</dbReference>
<comment type="function">
    <text evidence="9 10">Cilium-specific protein required for the stability of the ciliary architecture. Plays a role in cytoplasmic preassembly of dynein arms. Involved in regulation of microtubule-based cilia and actin-based brush border microvilli.</text>
</comment>
<evidence type="ECO:0000256" key="12">
    <source>
        <dbReference type="SAM" id="MobiDB-lite"/>
    </source>
</evidence>
<keyword evidence="4 10" id="KW-0433">Leucine-rich repeat</keyword>
<comment type="subcellular location">
    <subcellularLocation>
        <location evidence="1 10">Cell projection</location>
        <location evidence="1 10">Cilium</location>
    </subcellularLocation>
</comment>
<feature type="region of interest" description="Disordered" evidence="12">
    <location>
        <begin position="62"/>
        <end position="89"/>
    </location>
</feature>
<name>A0A7L0NXE2_9PASS</name>
<keyword evidence="6 10" id="KW-0969">Cilium</keyword>
<dbReference type="GO" id="GO:0070840">
    <property type="term" value="F:dynein complex binding"/>
    <property type="evidence" value="ECO:0007669"/>
    <property type="project" value="UniProtKB-UniRule"/>
</dbReference>
<dbReference type="GO" id="GO:0005930">
    <property type="term" value="C:axoneme"/>
    <property type="evidence" value="ECO:0007669"/>
    <property type="project" value="TreeGrafter"/>
</dbReference>
<evidence type="ECO:0000256" key="3">
    <source>
        <dbReference type="ARBA" id="ARBA00022553"/>
    </source>
</evidence>
<gene>
    <name evidence="13" type="primary">Dnaaf1</name>
    <name evidence="13" type="ORF">FORRUF_R08860</name>
</gene>